<feature type="binding site" evidence="5">
    <location>
        <position position="245"/>
    </location>
    <ligand>
        <name>Mg(2+)</name>
        <dbReference type="ChEBI" id="CHEBI:18420"/>
        <label>1</label>
    </ligand>
</feature>
<comment type="caution">
    <text evidence="8">The sequence shown here is derived from an EMBL/GenBank/DDBJ whole genome shotgun (WGS) entry which is preliminary data.</text>
</comment>
<dbReference type="GO" id="GO:0046872">
    <property type="term" value="F:metal ion binding"/>
    <property type="evidence" value="ECO:0007669"/>
    <property type="project" value="UniProtKB-KW"/>
</dbReference>
<dbReference type="PANTHER" id="PTHR43250">
    <property type="entry name" value="EXODEOXYRIBONUCLEASE III"/>
    <property type="match status" value="1"/>
</dbReference>
<comment type="cofactor">
    <cofactor evidence="5">
        <name>Mg(2+)</name>
        <dbReference type="ChEBI" id="CHEBI:18420"/>
    </cofactor>
    <cofactor evidence="5">
        <name>Mn(2+)</name>
        <dbReference type="ChEBI" id="CHEBI:29035"/>
    </cofactor>
    <text evidence="5">Probably binds two magnesium or manganese ions per subunit.</text>
</comment>
<feature type="site" description="Important for catalytic activity" evidence="6">
    <location>
        <position position="219"/>
    </location>
</feature>
<evidence type="ECO:0000313" key="8">
    <source>
        <dbReference type="EMBL" id="ODS24130.1"/>
    </source>
</evidence>
<keyword evidence="5" id="KW-0464">Manganese</keyword>
<dbReference type="InterPro" id="IPR036691">
    <property type="entry name" value="Endo/exonu/phosph_ase_sf"/>
</dbReference>
<proteinExistence type="inferred from homology"/>
<accession>A0A1D2QRH6</accession>
<keyword evidence="4 5" id="KW-0460">Magnesium</keyword>
<dbReference type="Gene3D" id="3.60.10.10">
    <property type="entry name" value="Endonuclease/exonuclease/phosphatase"/>
    <property type="match status" value="1"/>
</dbReference>
<evidence type="ECO:0000256" key="6">
    <source>
        <dbReference type="PIRSR" id="PIRSR604808-3"/>
    </source>
</evidence>
<dbReference type="Pfam" id="PF03372">
    <property type="entry name" value="Exo_endo_phos"/>
    <property type="match status" value="1"/>
</dbReference>
<evidence type="ECO:0000259" key="7">
    <source>
        <dbReference type="Pfam" id="PF03372"/>
    </source>
</evidence>
<protein>
    <submittedName>
        <fullName evidence="8">Exodeoxyribonuclease III</fullName>
    </submittedName>
</protein>
<evidence type="ECO:0000256" key="4">
    <source>
        <dbReference type="ARBA" id="ARBA00022842"/>
    </source>
</evidence>
<dbReference type="Proteomes" id="UP000242502">
    <property type="component" value="Unassembled WGS sequence"/>
</dbReference>
<sequence length="260" mass="29656">MRIISLSVDGIHQAAQRGLYNWLSGQDADVICLQDLRCLEYEMDDDIFHPKGYNAYFLDSGTQHYNGVAIYTRQLPKALIYDLGFPNNIDMRGRYLQIDFSDLSIGSFLAPSALNDIALQEAKAQFFDGLQAYLAKLSGKKRRDFIFCGNWAMAAQKADVSNPETQINQSGFLPEEQQWMAQLLQVGYIDAFRQSNKDKDEYSWWPSGTPDKGEAWRIDTHIVSSSLKKCVEYAIIYKNQLFSSHLPVIVDYDIEIESGY</sequence>
<dbReference type="InterPro" id="IPR004808">
    <property type="entry name" value="AP_endonuc_1"/>
</dbReference>
<comment type="similarity">
    <text evidence="1">Belongs to the DNA repair enzymes AP/ExoA family.</text>
</comment>
<dbReference type="NCBIfam" id="TIGR00633">
    <property type="entry name" value="xth"/>
    <property type="match status" value="1"/>
</dbReference>
<dbReference type="PANTHER" id="PTHR43250:SF2">
    <property type="entry name" value="EXODEOXYRIBONUCLEASE III"/>
    <property type="match status" value="1"/>
</dbReference>
<evidence type="ECO:0000256" key="1">
    <source>
        <dbReference type="ARBA" id="ARBA00007092"/>
    </source>
</evidence>
<dbReference type="InterPro" id="IPR005135">
    <property type="entry name" value="Endo/exonuclease/phosphatase"/>
</dbReference>
<evidence type="ECO:0000256" key="3">
    <source>
        <dbReference type="ARBA" id="ARBA00022801"/>
    </source>
</evidence>
<feature type="site" description="Interaction with DNA substrate" evidence="6">
    <location>
        <position position="245"/>
    </location>
</feature>
<evidence type="ECO:0000256" key="2">
    <source>
        <dbReference type="ARBA" id="ARBA00022723"/>
    </source>
</evidence>
<dbReference type="GO" id="GO:0006281">
    <property type="term" value="P:DNA repair"/>
    <property type="evidence" value="ECO:0007669"/>
    <property type="project" value="InterPro"/>
</dbReference>
<organism evidence="8 9">
    <name type="scientific">Candidatus Endobugula sertula</name>
    <name type="common">Bugula neritina bacterial symbiont</name>
    <dbReference type="NCBI Taxonomy" id="62101"/>
    <lineage>
        <taxon>Bacteria</taxon>
        <taxon>Pseudomonadati</taxon>
        <taxon>Pseudomonadota</taxon>
        <taxon>Gammaproteobacteria</taxon>
        <taxon>Cellvibrionales</taxon>
        <taxon>Cellvibrionaceae</taxon>
        <taxon>Candidatus Endobugula</taxon>
    </lineage>
</organism>
<dbReference type="InterPro" id="IPR037493">
    <property type="entry name" value="ExoIII-like"/>
</dbReference>
<evidence type="ECO:0000313" key="9">
    <source>
        <dbReference type="Proteomes" id="UP000242502"/>
    </source>
</evidence>
<dbReference type="AlphaFoldDB" id="A0A1D2QRH6"/>
<keyword evidence="3" id="KW-0378">Hydrolase</keyword>
<gene>
    <name evidence="8" type="ORF">AB835_05205</name>
</gene>
<feature type="domain" description="Endonuclease/exonuclease/phosphatase" evidence="7">
    <location>
        <begin position="17"/>
        <end position="229"/>
    </location>
</feature>
<dbReference type="GO" id="GO:0008311">
    <property type="term" value="F:double-stranded DNA 3'-5' DNA exonuclease activity"/>
    <property type="evidence" value="ECO:0007669"/>
    <property type="project" value="InterPro"/>
</dbReference>
<dbReference type="EMBL" id="MDLC01000013">
    <property type="protein sequence ID" value="ODS24130.1"/>
    <property type="molecule type" value="Genomic_DNA"/>
</dbReference>
<evidence type="ECO:0000256" key="5">
    <source>
        <dbReference type="PIRSR" id="PIRSR604808-2"/>
    </source>
</evidence>
<name>A0A1D2QRH6_9GAMM</name>
<dbReference type="STRING" id="62101.AB835_05205"/>
<dbReference type="SUPFAM" id="SSF56219">
    <property type="entry name" value="DNase I-like"/>
    <property type="match status" value="1"/>
</dbReference>
<keyword evidence="2 5" id="KW-0479">Metal-binding</keyword>
<dbReference type="PROSITE" id="PS51435">
    <property type="entry name" value="AP_NUCLEASE_F1_4"/>
    <property type="match status" value="1"/>
</dbReference>
<reference evidence="8 9" key="1">
    <citation type="journal article" date="2016" name="Appl. Environ. Microbiol.">
        <title>Lack of Overt Genome Reduction in the Bryostatin-Producing Bryozoan Symbiont "Candidatus Endobugula sertula".</title>
        <authorList>
            <person name="Miller I.J."/>
            <person name="Vanee N."/>
            <person name="Fong S.S."/>
            <person name="Lim-Fong G.E."/>
            <person name="Kwan J.C."/>
        </authorList>
    </citation>
    <scope>NUCLEOTIDE SEQUENCE [LARGE SCALE GENOMIC DNA]</scope>
    <source>
        <strain evidence="8">AB1-4</strain>
    </source>
</reference>